<accession>X0RNW2</accession>
<organism evidence="1">
    <name type="scientific">marine sediment metagenome</name>
    <dbReference type="NCBI Taxonomy" id="412755"/>
    <lineage>
        <taxon>unclassified sequences</taxon>
        <taxon>metagenomes</taxon>
        <taxon>ecological metagenomes</taxon>
    </lineage>
</organism>
<name>X0RNW2_9ZZZZ</name>
<dbReference type="EMBL" id="BARS01000026">
    <property type="protein sequence ID" value="GAF70448.1"/>
    <property type="molecule type" value="Genomic_DNA"/>
</dbReference>
<comment type="caution">
    <text evidence="1">The sequence shown here is derived from an EMBL/GenBank/DDBJ whole genome shotgun (WGS) entry which is preliminary data.</text>
</comment>
<protein>
    <recommendedName>
        <fullName evidence="2">AbiEi antitoxin C-terminal domain-containing protein</fullName>
    </recommendedName>
</protein>
<gene>
    <name evidence="1" type="ORF">S01H1_00095</name>
</gene>
<evidence type="ECO:0000313" key="1">
    <source>
        <dbReference type="EMBL" id="GAF70448.1"/>
    </source>
</evidence>
<sequence length="200" mass="23411">MIPIMETISKQKAIQILIQKNIRLLDIGTAQKIFSFQKENSLYKFLQRLEKAGILKRIVKGKYLFSFKEINDYELANLLFTPSYISLESALSFYGILAQFPYTITSVTPAKTKKIVYNEKEFEFAHLKREYFFGFVKKDNFLIALPEKALLDELYFISKGLTSVSLDELTLSPINKNKLKKMIKYYKFLPLKNLVEKYVK</sequence>
<dbReference type="AlphaFoldDB" id="X0RNW2"/>
<reference evidence="1" key="1">
    <citation type="journal article" date="2014" name="Front. Microbiol.">
        <title>High frequency of phylogenetically diverse reductive dehalogenase-homologous genes in deep subseafloor sedimentary metagenomes.</title>
        <authorList>
            <person name="Kawai M."/>
            <person name="Futagami T."/>
            <person name="Toyoda A."/>
            <person name="Takaki Y."/>
            <person name="Nishi S."/>
            <person name="Hori S."/>
            <person name="Arai W."/>
            <person name="Tsubouchi T."/>
            <person name="Morono Y."/>
            <person name="Uchiyama I."/>
            <person name="Ito T."/>
            <person name="Fujiyama A."/>
            <person name="Inagaki F."/>
            <person name="Takami H."/>
        </authorList>
    </citation>
    <scope>NUCLEOTIDE SEQUENCE</scope>
    <source>
        <strain evidence="1">Expedition CK06-06</strain>
    </source>
</reference>
<evidence type="ECO:0008006" key="2">
    <source>
        <dbReference type="Google" id="ProtNLM"/>
    </source>
</evidence>
<proteinExistence type="predicted"/>